<feature type="compositionally biased region" description="Low complexity" evidence="1">
    <location>
        <begin position="118"/>
        <end position="132"/>
    </location>
</feature>
<dbReference type="EMBL" id="CAJJDN010000052">
    <property type="protein sequence ID" value="CAD8087810.1"/>
    <property type="molecule type" value="Genomic_DNA"/>
</dbReference>
<accession>A0A8S1N5V3</accession>
<evidence type="ECO:0008006" key="5">
    <source>
        <dbReference type="Google" id="ProtNLM"/>
    </source>
</evidence>
<keyword evidence="2" id="KW-0812">Transmembrane</keyword>
<feature type="compositionally biased region" description="Basic and acidic residues" evidence="1">
    <location>
        <begin position="185"/>
        <end position="194"/>
    </location>
</feature>
<keyword evidence="2" id="KW-1133">Transmembrane helix</keyword>
<proteinExistence type="predicted"/>
<evidence type="ECO:0000256" key="2">
    <source>
        <dbReference type="SAM" id="Phobius"/>
    </source>
</evidence>
<gene>
    <name evidence="3" type="ORF">PSON_ATCC_30995.1.T0520016</name>
</gene>
<evidence type="ECO:0000256" key="1">
    <source>
        <dbReference type="SAM" id="MobiDB-lite"/>
    </source>
</evidence>
<dbReference type="Proteomes" id="UP000692954">
    <property type="component" value="Unassembled WGS sequence"/>
</dbReference>
<protein>
    <recommendedName>
        <fullName evidence="5">Transmembrane protein</fullName>
    </recommendedName>
</protein>
<reference evidence="3" key="1">
    <citation type="submission" date="2021-01" db="EMBL/GenBank/DDBJ databases">
        <authorList>
            <consortium name="Genoscope - CEA"/>
            <person name="William W."/>
        </authorList>
    </citation>
    <scope>NUCLEOTIDE SEQUENCE</scope>
</reference>
<comment type="caution">
    <text evidence="3">The sequence shown here is derived from an EMBL/GenBank/DDBJ whole genome shotgun (WGS) entry which is preliminary data.</text>
</comment>
<keyword evidence="4" id="KW-1185">Reference proteome</keyword>
<feature type="transmembrane region" description="Helical" evidence="2">
    <location>
        <begin position="12"/>
        <end position="31"/>
    </location>
</feature>
<feature type="region of interest" description="Disordered" evidence="1">
    <location>
        <begin position="107"/>
        <end position="194"/>
    </location>
</feature>
<keyword evidence="2" id="KW-0472">Membrane</keyword>
<organism evidence="3 4">
    <name type="scientific">Paramecium sonneborni</name>
    <dbReference type="NCBI Taxonomy" id="65129"/>
    <lineage>
        <taxon>Eukaryota</taxon>
        <taxon>Sar</taxon>
        <taxon>Alveolata</taxon>
        <taxon>Ciliophora</taxon>
        <taxon>Intramacronucleata</taxon>
        <taxon>Oligohymenophorea</taxon>
        <taxon>Peniculida</taxon>
        <taxon>Parameciidae</taxon>
        <taxon>Paramecium</taxon>
    </lineage>
</organism>
<feature type="compositionally biased region" description="Polar residues" evidence="1">
    <location>
        <begin position="133"/>
        <end position="158"/>
    </location>
</feature>
<dbReference type="OrthoDB" id="311201at2759"/>
<sequence length="194" mass="22470">MNWLENVIDIKILIAFGVGVLSASLCLIPMLREHNQENAQQSKMKLSTKSIPSTQDLKQVYIKGNEKQQCQKNEIKNERKKNNQNSIKLDKNQQDFFLNQDKGIRKKIKQQNSDEESSSQINSSSQSFIDNDGFQNYIKSNNIKNQNENDQLPSSSRLQEGEQIQVDSEEYQEELKQDSLIPQESLKEQDEFNN</sequence>
<evidence type="ECO:0000313" key="3">
    <source>
        <dbReference type="EMBL" id="CAD8087810.1"/>
    </source>
</evidence>
<evidence type="ECO:0000313" key="4">
    <source>
        <dbReference type="Proteomes" id="UP000692954"/>
    </source>
</evidence>
<dbReference type="AlphaFoldDB" id="A0A8S1N5V3"/>
<name>A0A8S1N5V3_9CILI</name>